<dbReference type="Pfam" id="PF06938">
    <property type="entry name" value="DUF1285_N"/>
    <property type="match status" value="1"/>
</dbReference>
<protein>
    <recommendedName>
        <fullName evidence="5">Proteophosphoglycan</fullName>
    </recommendedName>
</protein>
<dbReference type="EMBL" id="CP018632">
    <property type="protein sequence ID" value="ASJ74952.1"/>
    <property type="molecule type" value="Genomic_DNA"/>
</dbReference>
<evidence type="ECO:0000313" key="4">
    <source>
        <dbReference type="Proteomes" id="UP000250079"/>
    </source>
</evidence>
<gene>
    <name evidence="3" type="ORF">IMCC3135_24425</name>
</gene>
<evidence type="ECO:0008006" key="5">
    <source>
        <dbReference type="Google" id="ProtNLM"/>
    </source>
</evidence>
<dbReference type="PIRSF" id="PIRSF029557">
    <property type="entry name" value="UCP029557"/>
    <property type="match status" value="1"/>
</dbReference>
<reference evidence="3 4" key="1">
    <citation type="submission" date="2016-12" db="EMBL/GenBank/DDBJ databases">
        <authorList>
            <person name="Song W.-J."/>
            <person name="Kurnit D.M."/>
        </authorList>
    </citation>
    <scope>NUCLEOTIDE SEQUENCE [LARGE SCALE GENOMIC DNA]</scope>
    <source>
        <strain evidence="3 4">IMCC3135</strain>
    </source>
</reference>
<dbReference type="Pfam" id="PF21028">
    <property type="entry name" value="DUF1285_C"/>
    <property type="match status" value="1"/>
</dbReference>
<dbReference type="RefSeq" id="WP_088919921.1">
    <property type="nucleotide sequence ID" value="NZ_CP018632.1"/>
</dbReference>
<dbReference type="InterPro" id="IPR048341">
    <property type="entry name" value="DUF1285_N"/>
</dbReference>
<dbReference type="InterPro" id="IPR048342">
    <property type="entry name" value="DUF1285_C"/>
</dbReference>
<dbReference type="InterPro" id="IPR023361">
    <property type="entry name" value="DUF1285_beta_roll_sf"/>
</dbReference>
<dbReference type="KEGG" id="gai:IMCC3135_24425"/>
<accession>A0A2Z2NTS1</accession>
<proteinExistence type="predicted"/>
<dbReference type="AlphaFoldDB" id="A0A2Z2NTS1"/>
<evidence type="ECO:0000259" key="2">
    <source>
        <dbReference type="Pfam" id="PF21028"/>
    </source>
</evidence>
<evidence type="ECO:0000259" key="1">
    <source>
        <dbReference type="Pfam" id="PF06938"/>
    </source>
</evidence>
<keyword evidence="4" id="KW-1185">Reference proteome</keyword>
<dbReference type="Proteomes" id="UP000250079">
    <property type="component" value="Chromosome"/>
</dbReference>
<dbReference type="Gene3D" id="2.30.270.10">
    <property type="entry name" value="duf1285 protein"/>
    <property type="match status" value="1"/>
</dbReference>
<organism evidence="3 4">
    <name type="scientific">Granulosicoccus antarcticus IMCC3135</name>
    <dbReference type="NCBI Taxonomy" id="1192854"/>
    <lineage>
        <taxon>Bacteria</taxon>
        <taxon>Pseudomonadati</taxon>
        <taxon>Pseudomonadota</taxon>
        <taxon>Gammaproteobacteria</taxon>
        <taxon>Chromatiales</taxon>
        <taxon>Granulosicoccaceae</taxon>
        <taxon>Granulosicoccus</taxon>
    </lineage>
</organism>
<evidence type="ECO:0000313" key="3">
    <source>
        <dbReference type="EMBL" id="ASJ74952.1"/>
    </source>
</evidence>
<feature type="domain" description="DUF1285" evidence="2">
    <location>
        <begin position="87"/>
        <end position="177"/>
    </location>
</feature>
<feature type="domain" description="DUF1285" evidence="1">
    <location>
        <begin position="20"/>
        <end position="86"/>
    </location>
</feature>
<dbReference type="InterPro" id="IPR010707">
    <property type="entry name" value="DUF1285"/>
</dbReference>
<dbReference type="OrthoDB" id="3078366at2"/>
<sequence length="188" mass="20654">MSDQASLESIADVVSQRSLPPVASWHPELTRDIDIRIARNGDWFHEGTKIDRARMVKLFSTILRVDDDATCLVTPQERLRIVVEDAPFTAILMEVQGEADEQVLTFETNVGDRVIADAEHPVTVSYATPGGEPSPYVLVRDRLTALISRTVFYQLAELAEERNGVLGVVSKGCFMPLSDQAAVDSGAV</sequence>
<dbReference type="Gene3D" id="3.10.540.10">
    <property type="entry name" value="duf1285 like domain"/>
    <property type="match status" value="1"/>
</dbReference>
<name>A0A2Z2NTS1_9GAMM</name>